<dbReference type="EC" id="2.1.1.33" evidence="3"/>
<dbReference type="InterPro" id="IPR003358">
    <property type="entry name" value="tRNA_(Gua-N-7)_MeTrfase_Trmb"/>
</dbReference>
<dbReference type="Proteomes" id="UP000008871">
    <property type="component" value="Chromosome"/>
</dbReference>
<dbReference type="PANTHER" id="PTHR23417:SF14">
    <property type="entry name" value="PENTACOTRIPEPTIDE-REPEAT REGION OF PRORP DOMAIN-CONTAINING PROTEIN"/>
    <property type="match status" value="1"/>
</dbReference>
<gene>
    <name evidence="9" type="ordered locus">ABO_1269</name>
</gene>
<dbReference type="eggNOG" id="COG0220">
    <property type="taxonomic scope" value="Bacteria"/>
</dbReference>
<evidence type="ECO:0000256" key="7">
    <source>
        <dbReference type="ARBA" id="ARBA00022694"/>
    </source>
</evidence>
<dbReference type="EMBL" id="AM286690">
    <property type="protein sequence ID" value="CAL16716.1"/>
    <property type="molecule type" value="Genomic_DNA"/>
</dbReference>
<evidence type="ECO:0000256" key="2">
    <source>
        <dbReference type="ARBA" id="ARBA00003015"/>
    </source>
</evidence>
<dbReference type="SUPFAM" id="SSF53335">
    <property type="entry name" value="S-adenosyl-L-methionine-dependent methyltransferases"/>
    <property type="match status" value="1"/>
</dbReference>
<keyword evidence="6" id="KW-0949">S-adenosyl-L-methionine</keyword>
<reference evidence="9 10" key="1">
    <citation type="journal article" date="2006" name="Nat. Biotechnol.">
        <title>Genome sequence of the ubiquitous hydrocarbon-degrading marine bacterium Alcanivorax borkumensis.</title>
        <authorList>
            <person name="Schneiker S."/>
            <person name="Martins dos Santos V.A.P."/>
            <person name="Bartels D."/>
            <person name="Bekel T."/>
            <person name="Brecht M."/>
            <person name="Buhrmester J."/>
            <person name="Chernikova T.N."/>
            <person name="Denaro R."/>
            <person name="Ferrer M."/>
            <person name="Gertler C."/>
            <person name="Goesmann A."/>
            <person name="Golyshina O.V."/>
            <person name="Kaminski F."/>
            <person name="Khachane A.N."/>
            <person name="Lang S."/>
            <person name="Linke B."/>
            <person name="McHardy A.C."/>
            <person name="Meyer F."/>
            <person name="Nechitaylo T."/>
            <person name="Puehler A."/>
            <person name="Regenhardt D."/>
            <person name="Rupp O."/>
            <person name="Sabirova J.S."/>
            <person name="Selbitschka W."/>
            <person name="Yakimov M.M."/>
            <person name="Timmis K.N."/>
            <person name="Vorhoelter F.-J."/>
            <person name="Weidner S."/>
            <person name="Kaiser O."/>
            <person name="Golyshin P.N."/>
        </authorList>
    </citation>
    <scope>NUCLEOTIDE SEQUENCE [LARGE SCALE GENOMIC DNA]</scope>
    <source>
        <strain evidence="10">ATCC 700651 / DSM 11573 / NCIMB 13689 / SK2</strain>
    </source>
</reference>
<dbReference type="KEGG" id="abo:ABO_1269"/>
<dbReference type="PROSITE" id="PS51625">
    <property type="entry name" value="SAM_MT_TRMB"/>
    <property type="match status" value="1"/>
</dbReference>
<keyword evidence="7" id="KW-0819">tRNA processing</keyword>
<accession>Q0VQ32</accession>
<evidence type="ECO:0000256" key="8">
    <source>
        <dbReference type="SAM" id="MobiDB-lite"/>
    </source>
</evidence>
<evidence type="ECO:0000313" key="10">
    <source>
        <dbReference type="Proteomes" id="UP000008871"/>
    </source>
</evidence>
<dbReference type="Pfam" id="PF02390">
    <property type="entry name" value="Methyltransf_4"/>
    <property type="match status" value="1"/>
</dbReference>
<dbReference type="PANTHER" id="PTHR23417">
    <property type="entry name" value="3-DEOXY-D-MANNO-OCTULOSONIC-ACID TRANSFERASE/TRNA GUANINE-N 7 - -METHYLTRANSFERASE"/>
    <property type="match status" value="1"/>
</dbReference>
<organism evidence="9 10">
    <name type="scientific">Alcanivorax borkumensis (strain ATCC 700651 / DSM 11573 / NCIMB 13689 / SK2)</name>
    <dbReference type="NCBI Taxonomy" id="393595"/>
    <lineage>
        <taxon>Bacteria</taxon>
        <taxon>Pseudomonadati</taxon>
        <taxon>Pseudomonadota</taxon>
        <taxon>Gammaproteobacteria</taxon>
        <taxon>Oceanospirillales</taxon>
        <taxon>Alcanivoracaceae</taxon>
        <taxon>Alcanivorax</taxon>
    </lineage>
</organism>
<dbReference type="GO" id="GO:0043527">
    <property type="term" value="C:tRNA methyltransferase complex"/>
    <property type="evidence" value="ECO:0007669"/>
    <property type="project" value="TreeGrafter"/>
</dbReference>
<dbReference type="Gene3D" id="3.40.50.150">
    <property type="entry name" value="Vaccinia Virus protein VP39"/>
    <property type="match status" value="1"/>
</dbReference>
<proteinExistence type="predicted"/>
<comment type="function">
    <text evidence="2">Catalyzes the formation of N(7)-methylguanine at position 46 (m7G46) in tRNA.</text>
</comment>
<sequence length="306" mass="33843">MDGHAFSGARDGKGEHDDEQAEAQAHGVLRGFKVGRAAFTVTVAPLGTACHLLRKFHQGLALTALIPTMCLPQVALMVRNAMFANSRAVSSNQTGIHEDLEKVVRRHLASVWRAPIADHDHASFEQVVTWRNENGLERPLMVDSGCGTGRSSVLLAQANPEALVIAVDQSANRLERGGRRWLQPPKNLLLVRADCTGLWRLMQQQGWLLDRHQILYPNPWPKSAHLKRRWHGHPVWPTVLALGGELELRSNWPLYLQEVQAALAISGIEAVLSPLTTEAPAATDFEEKYQASGQTVWQLIASLARQ</sequence>
<evidence type="ECO:0000256" key="1">
    <source>
        <dbReference type="ARBA" id="ARBA00000142"/>
    </source>
</evidence>
<evidence type="ECO:0000256" key="6">
    <source>
        <dbReference type="ARBA" id="ARBA00022691"/>
    </source>
</evidence>
<dbReference type="GO" id="GO:0008176">
    <property type="term" value="F:tRNA (guanine(46)-N7)-methyltransferase activity"/>
    <property type="evidence" value="ECO:0007669"/>
    <property type="project" value="UniProtKB-EC"/>
</dbReference>
<comment type="catalytic activity">
    <reaction evidence="1">
        <text>guanosine(46) in tRNA + S-adenosyl-L-methionine = N(7)-methylguanosine(46) in tRNA + S-adenosyl-L-homocysteine</text>
        <dbReference type="Rhea" id="RHEA:42708"/>
        <dbReference type="Rhea" id="RHEA-COMP:10188"/>
        <dbReference type="Rhea" id="RHEA-COMP:10189"/>
        <dbReference type="ChEBI" id="CHEBI:57856"/>
        <dbReference type="ChEBI" id="CHEBI:59789"/>
        <dbReference type="ChEBI" id="CHEBI:74269"/>
        <dbReference type="ChEBI" id="CHEBI:74480"/>
        <dbReference type="EC" id="2.1.1.33"/>
    </reaction>
</comment>
<evidence type="ECO:0000256" key="5">
    <source>
        <dbReference type="ARBA" id="ARBA00022679"/>
    </source>
</evidence>
<keyword evidence="10" id="KW-1185">Reference proteome</keyword>
<keyword evidence="4 9" id="KW-0489">Methyltransferase</keyword>
<keyword evidence="5 9" id="KW-0808">Transferase</keyword>
<dbReference type="STRING" id="393595.ABO_1269"/>
<protein>
    <recommendedName>
        <fullName evidence="3">tRNA (guanine(46)-N(7))-methyltransferase</fullName>
        <ecNumber evidence="3">2.1.1.33</ecNumber>
    </recommendedName>
</protein>
<evidence type="ECO:0000256" key="3">
    <source>
        <dbReference type="ARBA" id="ARBA00011977"/>
    </source>
</evidence>
<evidence type="ECO:0000313" key="9">
    <source>
        <dbReference type="EMBL" id="CAL16716.1"/>
    </source>
</evidence>
<dbReference type="InterPro" id="IPR029063">
    <property type="entry name" value="SAM-dependent_MTases_sf"/>
</dbReference>
<feature type="region of interest" description="Disordered" evidence="8">
    <location>
        <begin position="1"/>
        <end position="21"/>
    </location>
</feature>
<dbReference type="AlphaFoldDB" id="Q0VQ32"/>
<name>Q0VQ32_ALCBS</name>
<dbReference type="HOGENOM" id="CLU_078981_0_0_6"/>
<evidence type="ECO:0000256" key="4">
    <source>
        <dbReference type="ARBA" id="ARBA00022603"/>
    </source>
</evidence>